<dbReference type="SUPFAM" id="SSF52540">
    <property type="entry name" value="P-loop containing nucleoside triphosphate hydrolases"/>
    <property type="match status" value="1"/>
</dbReference>
<feature type="compositionally biased region" description="Low complexity" evidence="1">
    <location>
        <begin position="210"/>
        <end position="221"/>
    </location>
</feature>
<evidence type="ECO:0000313" key="3">
    <source>
        <dbReference type="Proteomes" id="UP000008021"/>
    </source>
</evidence>
<dbReference type="Proteomes" id="UP000008021">
    <property type="component" value="Chromosome 3"/>
</dbReference>
<evidence type="ECO:0000256" key="1">
    <source>
        <dbReference type="SAM" id="MobiDB-lite"/>
    </source>
</evidence>
<evidence type="ECO:0000313" key="2">
    <source>
        <dbReference type="EnsemblPlants" id="OMERI03G09410.3"/>
    </source>
</evidence>
<dbReference type="PROSITE" id="PS00675">
    <property type="entry name" value="SIGMA54_INTERACT_1"/>
    <property type="match status" value="1"/>
</dbReference>
<dbReference type="HOGENOM" id="CLU_1211444_0_0_1"/>
<name>A0A0E0CXU0_9ORYZ</name>
<dbReference type="InterPro" id="IPR027417">
    <property type="entry name" value="P-loop_NTPase"/>
</dbReference>
<organism evidence="2">
    <name type="scientific">Oryza meridionalis</name>
    <dbReference type="NCBI Taxonomy" id="40149"/>
    <lineage>
        <taxon>Eukaryota</taxon>
        <taxon>Viridiplantae</taxon>
        <taxon>Streptophyta</taxon>
        <taxon>Embryophyta</taxon>
        <taxon>Tracheophyta</taxon>
        <taxon>Spermatophyta</taxon>
        <taxon>Magnoliopsida</taxon>
        <taxon>Liliopsida</taxon>
        <taxon>Poales</taxon>
        <taxon>Poaceae</taxon>
        <taxon>BOP clade</taxon>
        <taxon>Oryzoideae</taxon>
        <taxon>Oryzeae</taxon>
        <taxon>Oryzinae</taxon>
        <taxon>Oryza</taxon>
    </lineage>
</organism>
<proteinExistence type="predicted"/>
<feature type="region of interest" description="Disordered" evidence="1">
    <location>
        <begin position="1"/>
        <end position="20"/>
    </location>
</feature>
<reference evidence="2" key="2">
    <citation type="submission" date="2018-05" db="EMBL/GenBank/DDBJ databases">
        <title>OmerRS3 (Oryza meridionalis Reference Sequence Version 3).</title>
        <authorList>
            <person name="Zhang J."/>
            <person name="Kudrna D."/>
            <person name="Lee S."/>
            <person name="Talag J."/>
            <person name="Welchert J."/>
            <person name="Wing R.A."/>
        </authorList>
    </citation>
    <scope>NUCLEOTIDE SEQUENCE [LARGE SCALE GENOMIC DNA]</scope>
    <source>
        <strain evidence="2">cv. OR44</strain>
    </source>
</reference>
<dbReference type="Gene3D" id="3.40.50.300">
    <property type="entry name" value="P-loop containing nucleotide triphosphate hydrolases"/>
    <property type="match status" value="1"/>
</dbReference>
<dbReference type="EnsemblPlants" id="OMERI03G09410.3">
    <property type="protein sequence ID" value="OMERI03G09410.3"/>
    <property type="gene ID" value="OMERI03G09410"/>
</dbReference>
<feature type="compositionally biased region" description="Gly residues" evidence="1">
    <location>
        <begin position="9"/>
        <end position="18"/>
    </location>
</feature>
<protein>
    <submittedName>
        <fullName evidence="2">Uncharacterized protein</fullName>
    </submittedName>
</protein>
<feature type="region of interest" description="Disordered" evidence="1">
    <location>
        <begin position="209"/>
        <end position="229"/>
    </location>
</feature>
<dbReference type="AlphaFoldDB" id="A0A0E0CXU0"/>
<accession>A0A0E0CXU0</accession>
<dbReference type="Gramene" id="OMERI03G09410.3">
    <property type="protein sequence ID" value="OMERI03G09410.3"/>
    <property type="gene ID" value="OMERI03G09410"/>
</dbReference>
<reference evidence="2" key="1">
    <citation type="submission" date="2015-04" db="UniProtKB">
        <authorList>
            <consortium name="EnsemblPlants"/>
        </authorList>
    </citation>
    <scope>IDENTIFICATION</scope>
</reference>
<dbReference type="InterPro" id="IPR025662">
    <property type="entry name" value="Sigma_54_int_dom_ATP-bd_1"/>
</dbReference>
<keyword evidence="3" id="KW-1185">Reference proteome</keyword>
<sequence>MFWKDSGGRSSGGGGGLEQNGVGPFGQVRVLVVGDSGVGKSSLVHLILKGSAIARPAQTVGCAVGVKAVLLITSSATFKGTSLLSFGMFQDMSATEHAVQFSIHKLMAAKEARYDKEAVIKFFRMLIRRRFFSNEPAAPSPWSLTPREDSILPIETLKDEVDSFQRKSGEDFMYKGVTPLAAQRNLASPPDLSPQQPVFSVDNYIYHRYSSPSLPDVSSSRTSREDIDV</sequence>